<gene>
    <name evidence="1" type="ORF">J2S43_001653</name>
</gene>
<comment type="caution">
    <text evidence="1">The sequence shown here is derived from an EMBL/GenBank/DDBJ whole genome shotgun (WGS) entry which is preliminary data.</text>
</comment>
<dbReference type="RefSeq" id="WP_306828112.1">
    <property type="nucleotide sequence ID" value="NZ_JAUSRA010000001.1"/>
</dbReference>
<organism evidence="1 2">
    <name type="scientific">Catenuloplanes nepalensis</name>
    <dbReference type="NCBI Taxonomy" id="587533"/>
    <lineage>
        <taxon>Bacteria</taxon>
        <taxon>Bacillati</taxon>
        <taxon>Actinomycetota</taxon>
        <taxon>Actinomycetes</taxon>
        <taxon>Micromonosporales</taxon>
        <taxon>Micromonosporaceae</taxon>
        <taxon>Catenuloplanes</taxon>
    </lineage>
</organism>
<name>A0ABT9MP98_9ACTN</name>
<evidence type="ECO:0000313" key="2">
    <source>
        <dbReference type="Proteomes" id="UP001240984"/>
    </source>
</evidence>
<keyword evidence="2" id="KW-1185">Reference proteome</keyword>
<dbReference type="Proteomes" id="UP001240984">
    <property type="component" value="Unassembled WGS sequence"/>
</dbReference>
<evidence type="ECO:0000313" key="1">
    <source>
        <dbReference type="EMBL" id="MDP9793141.1"/>
    </source>
</evidence>
<dbReference type="EMBL" id="JAUSRA010000001">
    <property type="protein sequence ID" value="MDP9793141.1"/>
    <property type="molecule type" value="Genomic_DNA"/>
</dbReference>
<accession>A0ABT9MP98</accession>
<protein>
    <submittedName>
        <fullName evidence="1">Uncharacterized protein</fullName>
    </submittedName>
</protein>
<reference evidence="1 2" key="1">
    <citation type="submission" date="2023-07" db="EMBL/GenBank/DDBJ databases">
        <title>Sequencing the genomes of 1000 actinobacteria strains.</title>
        <authorList>
            <person name="Klenk H.-P."/>
        </authorList>
    </citation>
    <scope>NUCLEOTIDE SEQUENCE [LARGE SCALE GENOMIC DNA]</scope>
    <source>
        <strain evidence="1 2">DSM 44710</strain>
    </source>
</reference>
<sequence>MWTDDEELTGHRMLAHRTLGPPGGRGVPPSAAGVSGGVRCGHPLLYPVPTRDLPAVLRHRAGLGRHRYVGAIFAFDLDVLDTGRRYTGARFEVTLSGTGARAVLLAMDGDELGLVQTAEATHAASVIAGRTVTAAAGRPGLLRRLSARRDVPRAWTTGVQTASFGWLYDDPKGRSVLPRTYGMHALLEVPAEATEVAGALSVQVETDGTGGPQDGVLSDAVRFTERMTAVPAHGPAAVRLCMAADVVGYSRRRNDETEVLQRDLVDVLARARRAAGIRDADVAPQPQGDGQFTVLPVGLDESAVIPALLDELAGRLAARDRGRPARDRMQLRVALHRGLVKEGDNGWIGTAAIAVHRILDSAPLREAVRSHGAATYVLGLPDVLYRDVIVHAARPPLPAAFREMTVDLPAKGFVEHGWLHVGPEVSA</sequence>
<proteinExistence type="predicted"/>